<feature type="domain" description="NADH:flavin oxidoreductase/NADH oxidase N-terminal" evidence="6">
    <location>
        <begin position="4"/>
        <end position="351"/>
    </location>
</feature>
<evidence type="ECO:0000256" key="1">
    <source>
        <dbReference type="ARBA" id="ARBA00001917"/>
    </source>
</evidence>
<evidence type="ECO:0000256" key="4">
    <source>
        <dbReference type="ARBA" id="ARBA00022857"/>
    </source>
</evidence>
<dbReference type="InterPro" id="IPR013785">
    <property type="entry name" value="Aldolase_TIM"/>
</dbReference>
<dbReference type="EC" id="1.6.99.1" evidence="7"/>
<dbReference type="PANTHER" id="PTHR43303:SF4">
    <property type="entry name" value="NADPH DEHYDROGENASE C23G7.10C-RELATED"/>
    <property type="match status" value="1"/>
</dbReference>
<evidence type="ECO:0000256" key="2">
    <source>
        <dbReference type="ARBA" id="ARBA00022630"/>
    </source>
</evidence>
<dbReference type="SUPFAM" id="SSF51395">
    <property type="entry name" value="FMN-linked oxidoreductases"/>
    <property type="match status" value="1"/>
</dbReference>
<keyword evidence="2" id="KW-0285">Flavoprotein</keyword>
<dbReference type="PANTHER" id="PTHR43303">
    <property type="entry name" value="NADPH DEHYDROGENASE C23G7.10C-RELATED"/>
    <property type="match status" value="1"/>
</dbReference>
<comment type="cofactor">
    <cofactor evidence="1">
        <name>FMN</name>
        <dbReference type="ChEBI" id="CHEBI:58210"/>
    </cofactor>
</comment>
<proteinExistence type="predicted"/>
<dbReference type="EMBL" id="CSWP01000016">
    <property type="protein sequence ID" value="CPV74107.1"/>
    <property type="molecule type" value="Genomic_DNA"/>
</dbReference>
<evidence type="ECO:0000256" key="3">
    <source>
        <dbReference type="ARBA" id="ARBA00022643"/>
    </source>
</evidence>
<dbReference type="InterPro" id="IPR044152">
    <property type="entry name" value="YqjM-like"/>
</dbReference>
<organism evidence="7 8">
    <name type="scientific">Mycobacteroides abscessus</name>
    <dbReference type="NCBI Taxonomy" id="36809"/>
    <lineage>
        <taxon>Bacteria</taxon>
        <taxon>Bacillati</taxon>
        <taxon>Actinomycetota</taxon>
        <taxon>Actinomycetes</taxon>
        <taxon>Mycobacteriales</taxon>
        <taxon>Mycobacteriaceae</taxon>
        <taxon>Mycobacteroides</taxon>
    </lineage>
</organism>
<dbReference type="GO" id="GO:0003959">
    <property type="term" value="F:NADPH dehydrogenase activity"/>
    <property type="evidence" value="ECO:0007669"/>
    <property type="project" value="UniProtKB-EC"/>
</dbReference>
<dbReference type="AlphaFoldDB" id="A0A0U0ZW75"/>
<evidence type="ECO:0000256" key="5">
    <source>
        <dbReference type="ARBA" id="ARBA00023002"/>
    </source>
</evidence>
<name>A0A0U0ZW75_9MYCO</name>
<evidence type="ECO:0000313" key="8">
    <source>
        <dbReference type="Proteomes" id="UP000045782"/>
    </source>
</evidence>
<keyword evidence="5 7" id="KW-0560">Oxidoreductase</keyword>
<keyword evidence="3" id="KW-0288">FMN</keyword>
<dbReference type="Gene3D" id="3.20.20.70">
    <property type="entry name" value="Aldolase class I"/>
    <property type="match status" value="1"/>
</dbReference>
<gene>
    <name evidence="7" type="primary">namA</name>
    <name evidence="7" type="ORF">ERS075579_05406</name>
</gene>
<dbReference type="GO" id="GO:0050661">
    <property type="term" value="F:NADP binding"/>
    <property type="evidence" value="ECO:0007669"/>
    <property type="project" value="InterPro"/>
</dbReference>
<evidence type="ECO:0000313" key="7">
    <source>
        <dbReference type="EMBL" id="CPV74107.1"/>
    </source>
</evidence>
<dbReference type="Pfam" id="PF00724">
    <property type="entry name" value="Oxidored_FMN"/>
    <property type="match status" value="1"/>
</dbReference>
<evidence type="ECO:0000259" key="6">
    <source>
        <dbReference type="Pfam" id="PF00724"/>
    </source>
</evidence>
<dbReference type="GO" id="GO:0010181">
    <property type="term" value="F:FMN binding"/>
    <property type="evidence" value="ECO:0007669"/>
    <property type="project" value="InterPro"/>
</dbReference>
<dbReference type="RefSeq" id="WP_005064943.1">
    <property type="nucleotide sequence ID" value="NZ_AP022621.1"/>
</dbReference>
<dbReference type="CDD" id="cd02932">
    <property type="entry name" value="OYE_YqiM_FMN"/>
    <property type="match status" value="1"/>
</dbReference>
<dbReference type="InterPro" id="IPR001155">
    <property type="entry name" value="OxRdtase_FMN_N"/>
</dbReference>
<dbReference type="Proteomes" id="UP000045782">
    <property type="component" value="Unassembled WGS sequence"/>
</dbReference>
<reference evidence="7 8" key="1">
    <citation type="submission" date="2015-03" db="EMBL/GenBank/DDBJ databases">
        <authorList>
            <person name="Murphy D."/>
        </authorList>
    </citation>
    <scope>NUCLEOTIDE SEQUENCE [LARGE SCALE GENOMIC DNA]</scope>
    <source>
        <strain evidence="7 8">PAP088</strain>
    </source>
</reference>
<keyword evidence="4" id="KW-0521">NADP</keyword>
<protein>
    <submittedName>
        <fullName evidence="7">Putative oxidoreductase</fullName>
        <ecNumber evidence="7">1.6.99.1</ecNumber>
    </submittedName>
</protein>
<accession>A0A0U0ZW75</accession>
<sequence>MSLLFEPYRLRDITIPNRIWMSPMCQYSAAPAGPLLGTPTDWHRTHLISRAIGGAGLVFTEATSVNAQGRLSPYDTGLWNDTQEQAWAAIVDGIKHFGAVPAIQLGHAGRKASTVAPWDGHRSLEPTDPLSWGTIGPTDAPYGDFVPPVAATTADLTAIVEDYVSAARRALRAGFQVLEVHAAHGYIQHQFLSPASNTRTDEYGGSFSGRAKLTLDTVTAVRTVWPEHLPLFVRVSATDWLSEEPGHEADSWTPDQTVELARLLQARGVDLVDVSTGGNVPHVHIPTGPGYQVRFARRIQTETPLPAAAVGMITEPHQAESILAAGDASAVLLGRELLRDPYWPRRAARELGADLSPAVPKQYARAF</sequence>